<feature type="domain" description="B30.2/SPRY" evidence="7">
    <location>
        <begin position="263"/>
        <end position="464"/>
    </location>
</feature>
<accession>A0A315UT70</accession>
<reference evidence="8 9" key="1">
    <citation type="journal article" date="2018" name="G3 (Bethesda)">
        <title>A High-Quality Reference Genome for the Invasive Mosquitofish Gambusia affinis Using a Chicago Library.</title>
        <authorList>
            <person name="Hoffberg S.L."/>
            <person name="Troendle N.J."/>
            <person name="Glenn T.C."/>
            <person name="Mahmud O."/>
            <person name="Louha S."/>
            <person name="Chalopin D."/>
            <person name="Bennetzen J.L."/>
            <person name="Mauricio R."/>
        </authorList>
    </citation>
    <scope>NUCLEOTIDE SEQUENCE [LARGE SCALE GENOMIC DNA]</scope>
    <source>
        <strain evidence="8">NE01/NJP1002.9</strain>
        <tissue evidence="8">Muscle</tissue>
    </source>
</reference>
<feature type="coiled-coil region" evidence="4">
    <location>
        <begin position="176"/>
        <end position="221"/>
    </location>
</feature>
<feature type="compositionally biased region" description="Basic residues" evidence="5">
    <location>
        <begin position="520"/>
        <end position="529"/>
    </location>
</feature>
<dbReference type="SMART" id="SM00449">
    <property type="entry name" value="SPRY"/>
    <property type="match status" value="1"/>
</dbReference>
<evidence type="ECO:0000259" key="7">
    <source>
        <dbReference type="PROSITE" id="PS50188"/>
    </source>
</evidence>
<keyword evidence="1 3" id="KW-0479">Metal-binding</keyword>
<dbReference type="InterPro" id="IPR043136">
    <property type="entry name" value="B30.2/SPRY_sf"/>
</dbReference>
<dbReference type="Pfam" id="PF00622">
    <property type="entry name" value="SPRY"/>
    <property type="match status" value="1"/>
</dbReference>
<dbReference type="InterPro" id="IPR050143">
    <property type="entry name" value="TRIM/RBCC"/>
</dbReference>
<protein>
    <recommendedName>
        <fullName evidence="10">B30.2/SPRY domain-containing protein</fullName>
    </recommendedName>
</protein>
<keyword evidence="1 3" id="KW-0863">Zinc-finger</keyword>
<evidence type="ECO:0008006" key="10">
    <source>
        <dbReference type="Google" id="ProtNLM"/>
    </source>
</evidence>
<dbReference type="PANTHER" id="PTHR24103">
    <property type="entry name" value="E3 UBIQUITIN-PROTEIN LIGASE TRIM"/>
    <property type="match status" value="1"/>
</dbReference>
<comment type="caution">
    <text evidence="8">The sequence shown here is derived from an EMBL/GenBank/DDBJ whole genome shotgun (WGS) entry which is preliminary data.</text>
</comment>
<keyword evidence="2" id="KW-0862">Zinc</keyword>
<dbReference type="InterPro" id="IPR013320">
    <property type="entry name" value="ConA-like_dom_sf"/>
</dbReference>
<dbReference type="GO" id="GO:0008270">
    <property type="term" value="F:zinc ion binding"/>
    <property type="evidence" value="ECO:0007669"/>
    <property type="project" value="UniProtKB-KW"/>
</dbReference>
<dbReference type="Pfam" id="PF00643">
    <property type="entry name" value="zf-B_box"/>
    <property type="match status" value="1"/>
</dbReference>
<evidence type="ECO:0000256" key="2">
    <source>
        <dbReference type="ARBA" id="ARBA00022833"/>
    </source>
</evidence>
<name>A0A315UT70_GAMAF</name>
<dbReference type="PROSITE" id="PS50188">
    <property type="entry name" value="B302_SPRY"/>
    <property type="match status" value="1"/>
</dbReference>
<proteinExistence type="predicted"/>
<dbReference type="PROSITE" id="PS50119">
    <property type="entry name" value="ZF_BBOX"/>
    <property type="match status" value="1"/>
</dbReference>
<dbReference type="STRING" id="33528.ENSGAFP00000025216"/>
<evidence type="ECO:0000313" key="8">
    <source>
        <dbReference type="EMBL" id="PWA14927.1"/>
    </source>
</evidence>
<evidence type="ECO:0000256" key="5">
    <source>
        <dbReference type="SAM" id="MobiDB-lite"/>
    </source>
</evidence>
<evidence type="ECO:0000256" key="3">
    <source>
        <dbReference type="PROSITE-ProRule" id="PRU00024"/>
    </source>
</evidence>
<dbReference type="Proteomes" id="UP000250572">
    <property type="component" value="Unassembled WGS sequence"/>
</dbReference>
<dbReference type="SUPFAM" id="SSF49899">
    <property type="entry name" value="Concanavalin A-like lectins/glucanases"/>
    <property type="match status" value="1"/>
</dbReference>
<dbReference type="SUPFAM" id="SSF57845">
    <property type="entry name" value="B-box zinc-binding domain"/>
    <property type="match status" value="1"/>
</dbReference>
<dbReference type="EMBL" id="NHOQ01002739">
    <property type="protein sequence ID" value="PWA14927.1"/>
    <property type="molecule type" value="Genomic_DNA"/>
</dbReference>
<gene>
    <name evidence="8" type="ORF">CCH79_00014265</name>
</gene>
<feature type="compositionally biased region" description="Basic and acidic residues" evidence="5">
    <location>
        <begin position="468"/>
        <end position="516"/>
    </location>
</feature>
<dbReference type="InterPro" id="IPR003877">
    <property type="entry name" value="SPRY_dom"/>
</dbReference>
<evidence type="ECO:0000259" key="6">
    <source>
        <dbReference type="PROSITE" id="PS50119"/>
    </source>
</evidence>
<feature type="domain" description="B box-type" evidence="6">
    <location>
        <begin position="74"/>
        <end position="114"/>
    </location>
</feature>
<dbReference type="SMART" id="SM00336">
    <property type="entry name" value="BBOX"/>
    <property type="match status" value="1"/>
</dbReference>
<keyword evidence="9" id="KW-1185">Reference proteome</keyword>
<dbReference type="AlphaFoldDB" id="A0A315UT70"/>
<dbReference type="Gene3D" id="3.30.160.60">
    <property type="entry name" value="Classic Zinc Finger"/>
    <property type="match status" value="1"/>
</dbReference>
<keyword evidence="4" id="KW-0175">Coiled coil</keyword>
<sequence length="546" mass="60157">MPTDRSAILTPGRLSAPPICHSPVPSFPLAALFCQPKLSSYLVRTAMSDRASSSSSSSPLPGSEADAVFPSPLASAECCEEHQEYLSLFCLDDLEPLCKHCAADSHAVHRVYPSAEAAIDCKEELKTSLTKLDVKIKNFEDVMQACRTASKCNQADSHLTEEIVKEEFEKLHRFLREEESARLHALMEEREEKSRKAAERMNRLNEVITSLEDKIRLTERELHAGGEGSDYLQEYQDTMSSTGCASAKPERIHTPLLNVAKHLGNLRYAVWEKMKQIAPYTPVTLDPRTAGRAVRASPSELSRFHGTAGPWRSAERPINEAESEHLHPHPGILAREGFSSGVHCWDVEVGDTDRWTVGVAALSALKTTTCEASPEAGLWCVRLEDGEYQALTTPTQTLDVGGSHHLNRVRVKLDLNGGTVTFVDADTDVPLFTFTHCFSGAVCPYFESSSAGGGVAVLEQRVKISVGPEDRPARGHSPTEKRTAAKTARETDRKPVELCCAKREEPGKAEGKEKTPNTRNIKKQRRKSRFNVSYHVSLNKALSDTG</sequence>
<dbReference type="InterPro" id="IPR000315">
    <property type="entry name" value="Znf_B-box"/>
</dbReference>
<evidence type="ECO:0000256" key="1">
    <source>
        <dbReference type="ARBA" id="ARBA00022771"/>
    </source>
</evidence>
<evidence type="ECO:0000256" key="4">
    <source>
        <dbReference type="SAM" id="Coils"/>
    </source>
</evidence>
<feature type="region of interest" description="Disordered" evidence="5">
    <location>
        <begin position="466"/>
        <end position="534"/>
    </location>
</feature>
<dbReference type="InterPro" id="IPR001870">
    <property type="entry name" value="B30.2/SPRY"/>
</dbReference>
<organism evidence="8 9">
    <name type="scientific">Gambusia affinis</name>
    <name type="common">Western mosquitofish</name>
    <name type="synonym">Heterandria affinis</name>
    <dbReference type="NCBI Taxonomy" id="33528"/>
    <lineage>
        <taxon>Eukaryota</taxon>
        <taxon>Metazoa</taxon>
        <taxon>Chordata</taxon>
        <taxon>Craniata</taxon>
        <taxon>Vertebrata</taxon>
        <taxon>Euteleostomi</taxon>
        <taxon>Actinopterygii</taxon>
        <taxon>Neopterygii</taxon>
        <taxon>Teleostei</taxon>
        <taxon>Neoteleostei</taxon>
        <taxon>Acanthomorphata</taxon>
        <taxon>Ovalentaria</taxon>
        <taxon>Atherinomorphae</taxon>
        <taxon>Cyprinodontiformes</taxon>
        <taxon>Poeciliidae</taxon>
        <taxon>Poeciliinae</taxon>
        <taxon>Gambusia</taxon>
    </lineage>
</organism>
<dbReference type="Gene3D" id="2.60.120.920">
    <property type="match status" value="1"/>
</dbReference>
<evidence type="ECO:0000313" key="9">
    <source>
        <dbReference type="Proteomes" id="UP000250572"/>
    </source>
</evidence>